<dbReference type="RefSeq" id="WP_145983713.1">
    <property type="nucleotide sequence ID" value="NZ_AP018738.1"/>
</dbReference>
<evidence type="ECO:0000256" key="1">
    <source>
        <dbReference type="SAM" id="MobiDB-lite"/>
    </source>
</evidence>
<gene>
    <name evidence="3" type="ORF">OYT1_ch2381</name>
</gene>
<dbReference type="OrthoDB" id="8687012at2"/>
<evidence type="ECO:0008006" key="5">
    <source>
        <dbReference type="Google" id="ProtNLM"/>
    </source>
</evidence>
<feature type="chain" id="PRO_5017350700" description="Lipoprotein" evidence="2">
    <location>
        <begin position="19"/>
        <end position="173"/>
    </location>
</feature>
<evidence type="ECO:0000313" key="3">
    <source>
        <dbReference type="EMBL" id="BBE51896.1"/>
    </source>
</evidence>
<evidence type="ECO:0000256" key="2">
    <source>
        <dbReference type="SAM" id="SignalP"/>
    </source>
</evidence>
<dbReference type="Proteomes" id="UP000033070">
    <property type="component" value="Chromosome"/>
</dbReference>
<reference evidence="3 4" key="1">
    <citation type="submission" date="2018-06" db="EMBL/GenBank/DDBJ databases">
        <title>OYT1 Genome Sequencing.</title>
        <authorList>
            <person name="Kato S."/>
            <person name="Itoh T."/>
            <person name="Ohkuma M."/>
        </authorList>
    </citation>
    <scope>NUCLEOTIDE SEQUENCE [LARGE SCALE GENOMIC DNA]</scope>
    <source>
        <strain evidence="3 4">OYT1</strain>
    </source>
</reference>
<keyword evidence="2" id="KW-0732">Signal</keyword>
<keyword evidence="4" id="KW-1185">Reference proteome</keyword>
<dbReference type="AlphaFoldDB" id="A0A2Z6GE89"/>
<accession>A0A2Z6GE89</accession>
<protein>
    <recommendedName>
        <fullName evidence="5">Lipoprotein</fullName>
    </recommendedName>
</protein>
<name>A0A2Z6GE89_9PROT</name>
<sequence>MNKITSVILLAICASATGCSTITGSGTTQPMSFETLSSEGAELDGAKCELTNDEGTWFVVTPGSTTVHRSNKDLRVICKKQGIDAGTAAVVSRTKGNMFGNILFGGGVGAIIDHNNGSAYEYPPLVQIFMGRENQKIDAKTQKADGNSQQPKEQSSSQPTQEQSGGQQHQAAK</sequence>
<dbReference type="KEGG" id="fam:OYT1_ch2381"/>
<proteinExistence type="predicted"/>
<dbReference type="PROSITE" id="PS51257">
    <property type="entry name" value="PROKAR_LIPOPROTEIN"/>
    <property type="match status" value="1"/>
</dbReference>
<feature type="compositionally biased region" description="Low complexity" evidence="1">
    <location>
        <begin position="148"/>
        <end position="173"/>
    </location>
</feature>
<organism evidence="3 4">
    <name type="scientific">Ferriphaselus amnicola</name>
    <dbReference type="NCBI Taxonomy" id="1188319"/>
    <lineage>
        <taxon>Bacteria</taxon>
        <taxon>Pseudomonadati</taxon>
        <taxon>Pseudomonadota</taxon>
        <taxon>Betaproteobacteria</taxon>
        <taxon>Nitrosomonadales</taxon>
        <taxon>Gallionellaceae</taxon>
        <taxon>Ferriphaselus</taxon>
    </lineage>
</organism>
<dbReference type="EMBL" id="AP018738">
    <property type="protein sequence ID" value="BBE51896.1"/>
    <property type="molecule type" value="Genomic_DNA"/>
</dbReference>
<feature type="signal peptide" evidence="2">
    <location>
        <begin position="1"/>
        <end position="18"/>
    </location>
</feature>
<feature type="region of interest" description="Disordered" evidence="1">
    <location>
        <begin position="136"/>
        <end position="173"/>
    </location>
</feature>
<evidence type="ECO:0000313" key="4">
    <source>
        <dbReference type="Proteomes" id="UP000033070"/>
    </source>
</evidence>